<evidence type="ECO:0000313" key="3">
    <source>
        <dbReference type="Proteomes" id="UP000277580"/>
    </source>
</evidence>
<dbReference type="OrthoDB" id="6486656at2759"/>
<sequence length="358" mass="40272">MLTKQPEFRRLQSWTRKVLGVKICMMSSWAPSGVIINRPGITPFVIYGFILLSIFFGSLGFWIQGRRKPIFFSLKNTKWMFANPKTNTILWTAIASIVAWLTVWVYACTISLMARKLIVKGAKISTIESWVKLSNQGTMFDKRRPWLSLYTVLSALVTAALTVGFAGLLTPVSLIKTNPLSGTELDMTKSTFWDWYLDTTNRTVVGCTWWPYTNNQTGESYMFSTCPYRDDTSMALQAGRAAVEQGLGLKSITKIGDVNFNGTTGGTLPVGRNGFRAFDDIDYFLDEKPFPPTYNYSMLLQGSTVDVTCEQNDTSPISQVIINTIPTKITSGPEIGPNSIRNYTHTRYDFNHTYSYGR</sequence>
<dbReference type="EMBL" id="ML119107">
    <property type="protein sequence ID" value="RPB17020.1"/>
    <property type="molecule type" value="Genomic_DNA"/>
</dbReference>
<reference evidence="2 3" key="1">
    <citation type="journal article" date="2018" name="Nat. Ecol. Evol.">
        <title>Pezizomycetes genomes reveal the molecular basis of ectomycorrhizal truffle lifestyle.</title>
        <authorList>
            <person name="Murat C."/>
            <person name="Payen T."/>
            <person name="Noel B."/>
            <person name="Kuo A."/>
            <person name="Morin E."/>
            <person name="Chen J."/>
            <person name="Kohler A."/>
            <person name="Krizsan K."/>
            <person name="Balestrini R."/>
            <person name="Da Silva C."/>
            <person name="Montanini B."/>
            <person name="Hainaut M."/>
            <person name="Levati E."/>
            <person name="Barry K.W."/>
            <person name="Belfiori B."/>
            <person name="Cichocki N."/>
            <person name="Clum A."/>
            <person name="Dockter R.B."/>
            <person name="Fauchery L."/>
            <person name="Guy J."/>
            <person name="Iotti M."/>
            <person name="Le Tacon F."/>
            <person name="Lindquist E.A."/>
            <person name="Lipzen A."/>
            <person name="Malagnac F."/>
            <person name="Mello A."/>
            <person name="Molinier V."/>
            <person name="Miyauchi S."/>
            <person name="Poulain J."/>
            <person name="Riccioni C."/>
            <person name="Rubini A."/>
            <person name="Sitrit Y."/>
            <person name="Splivallo R."/>
            <person name="Traeger S."/>
            <person name="Wang M."/>
            <person name="Zifcakova L."/>
            <person name="Wipf D."/>
            <person name="Zambonelli A."/>
            <person name="Paolocci F."/>
            <person name="Nowrousian M."/>
            <person name="Ottonello S."/>
            <person name="Baldrian P."/>
            <person name="Spatafora J.W."/>
            <person name="Henrissat B."/>
            <person name="Nagy L.G."/>
            <person name="Aury J.M."/>
            <person name="Wincker P."/>
            <person name="Grigoriev I.V."/>
            <person name="Bonfante P."/>
            <person name="Martin F.M."/>
        </authorList>
    </citation>
    <scope>NUCLEOTIDE SEQUENCE [LARGE SCALE GENOMIC DNA]</scope>
    <source>
        <strain evidence="2 3">CCBAS932</strain>
    </source>
</reference>
<protein>
    <submittedName>
        <fullName evidence="2">Uncharacterized protein</fullName>
    </submittedName>
</protein>
<name>A0A3N4L2H5_9PEZI</name>
<gene>
    <name evidence="2" type="ORF">P167DRAFT_203715</name>
</gene>
<keyword evidence="1" id="KW-1133">Transmembrane helix</keyword>
<dbReference type="AlphaFoldDB" id="A0A3N4L2H5"/>
<dbReference type="STRING" id="1392247.A0A3N4L2H5"/>
<keyword evidence="1" id="KW-0812">Transmembrane</keyword>
<dbReference type="Proteomes" id="UP000277580">
    <property type="component" value="Unassembled WGS sequence"/>
</dbReference>
<evidence type="ECO:0000313" key="2">
    <source>
        <dbReference type="EMBL" id="RPB17020.1"/>
    </source>
</evidence>
<evidence type="ECO:0000256" key="1">
    <source>
        <dbReference type="SAM" id="Phobius"/>
    </source>
</evidence>
<feature type="transmembrane region" description="Helical" evidence="1">
    <location>
        <begin position="44"/>
        <end position="63"/>
    </location>
</feature>
<keyword evidence="3" id="KW-1185">Reference proteome</keyword>
<feature type="transmembrane region" description="Helical" evidence="1">
    <location>
        <begin position="89"/>
        <end position="114"/>
    </location>
</feature>
<feature type="transmembrane region" description="Helical" evidence="1">
    <location>
        <begin position="147"/>
        <end position="169"/>
    </location>
</feature>
<accession>A0A3N4L2H5</accession>
<keyword evidence="1" id="KW-0472">Membrane</keyword>
<dbReference type="InParanoid" id="A0A3N4L2H5"/>
<organism evidence="2 3">
    <name type="scientific">Morchella conica CCBAS932</name>
    <dbReference type="NCBI Taxonomy" id="1392247"/>
    <lineage>
        <taxon>Eukaryota</taxon>
        <taxon>Fungi</taxon>
        <taxon>Dikarya</taxon>
        <taxon>Ascomycota</taxon>
        <taxon>Pezizomycotina</taxon>
        <taxon>Pezizomycetes</taxon>
        <taxon>Pezizales</taxon>
        <taxon>Morchellaceae</taxon>
        <taxon>Morchella</taxon>
    </lineage>
</organism>
<proteinExistence type="predicted"/>